<keyword evidence="1" id="KW-0732">Signal</keyword>
<dbReference type="InterPro" id="IPR032710">
    <property type="entry name" value="NTF2-like_dom_sf"/>
</dbReference>
<feature type="chain" id="PRO_5021955728" description="SnoaL-like domain-containing protein" evidence="1">
    <location>
        <begin position="24"/>
        <end position="153"/>
    </location>
</feature>
<evidence type="ECO:0000256" key="1">
    <source>
        <dbReference type="SAM" id="SignalP"/>
    </source>
</evidence>
<reference evidence="4 5" key="1">
    <citation type="submission" date="2019-07" db="EMBL/GenBank/DDBJ databases">
        <title>Novel species of Flavobacterium.</title>
        <authorList>
            <person name="Liu Q."/>
            <person name="Xin Y.-H."/>
        </authorList>
    </citation>
    <scope>NUCLEOTIDE SEQUENCE [LARGE SCALE GENOMIC DNA]</scope>
    <source>
        <strain evidence="2 4">GSP39</strain>
        <strain evidence="3 5">GSR22</strain>
    </source>
</reference>
<proteinExistence type="predicted"/>
<dbReference type="Proteomes" id="UP000318528">
    <property type="component" value="Unassembled WGS sequence"/>
</dbReference>
<dbReference type="PANTHER" id="PTHR38436:SF1">
    <property type="entry name" value="ESTER CYCLASE"/>
    <property type="match status" value="1"/>
</dbReference>
<accession>A0A553BK34</accession>
<comment type="caution">
    <text evidence="3">The sequence shown here is derived from an EMBL/GenBank/DDBJ whole genome shotgun (WGS) entry which is preliminary data.</text>
</comment>
<evidence type="ECO:0000313" key="5">
    <source>
        <dbReference type="Proteomes" id="UP000318669"/>
    </source>
</evidence>
<gene>
    <name evidence="3" type="ORF">FNW11_11170</name>
    <name evidence="2" type="ORF">FNW12_03910</name>
</gene>
<evidence type="ECO:0008006" key="6">
    <source>
        <dbReference type="Google" id="ProtNLM"/>
    </source>
</evidence>
<evidence type="ECO:0000313" key="2">
    <source>
        <dbReference type="EMBL" id="TRX08395.1"/>
    </source>
</evidence>
<dbReference type="Gene3D" id="3.10.450.50">
    <property type="match status" value="1"/>
</dbReference>
<dbReference type="RefSeq" id="WP_143388002.1">
    <property type="nucleotide sequence ID" value="NZ_VJZL01000019.1"/>
</dbReference>
<dbReference type="EMBL" id="VJZN01000005">
    <property type="protein sequence ID" value="TRX08395.1"/>
    <property type="molecule type" value="Genomic_DNA"/>
</dbReference>
<protein>
    <recommendedName>
        <fullName evidence="6">SnoaL-like domain-containing protein</fullName>
    </recommendedName>
</protein>
<dbReference type="GO" id="GO:0030638">
    <property type="term" value="P:polyketide metabolic process"/>
    <property type="evidence" value="ECO:0007669"/>
    <property type="project" value="InterPro"/>
</dbReference>
<dbReference type="PANTHER" id="PTHR38436">
    <property type="entry name" value="POLYKETIDE CYCLASE SNOAL-LIKE DOMAIN"/>
    <property type="match status" value="1"/>
</dbReference>
<dbReference type="SUPFAM" id="SSF54427">
    <property type="entry name" value="NTF2-like"/>
    <property type="match status" value="1"/>
</dbReference>
<evidence type="ECO:0000313" key="4">
    <source>
        <dbReference type="Proteomes" id="UP000318528"/>
    </source>
</evidence>
<dbReference type="EMBL" id="VJZL01000019">
    <property type="protein sequence ID" value="TRX08608.1"/>
    <property type="molecule type" value="Genomic_DNA"/>
</dbReference>
<dbReference type="OrthoDB" id="9812089at2"/>
<keyword evidence="4" id="KW-1185">Reference proteome</keyword>
<evidence type="ECO:0000313" key="3">
    <source>
        <dbReference type="EMBL" id="TRX08608.1"/>
    </source>
</evidence>
<name>A0A553BK34_9FLAO</name>
<feature type="signal peptide" evidence="1">
    <location>
        <begin position="1"/>
        <end position="23"/>
    </location>
</feature>
<organism evidence="3 5">
    <name type="scientific">Flavobacterium gawalongense</name>
    <dbReference type="NCBI Taxonomy" id="2594432"/>
    <lineage>
        <taxon>Bacteria</taxon>
        <taxon>Pseudomonadati</taxon>
        <taxon>Bacteroidota</taxon>
        <taxon>Flavobacteriia</taxon>
        <taxon>Flavobacteriales</taxon>
        <taxon>Flavobacteriaceae</taxon>
        <taxon>Flavobacterium</taxon>
    </lineage>
</organism>
<dbReference type="Pfam" id="PF07366">
    <property type="entry name" value="SnoaL"/>
    <property type="match status" value="1"/>
</dbReference>
<sequence>MNNLFSKSAVLILLLSMSIGINAQSKRNIKQEETNKKIVTVFYQALFGDKDPSAIDKYIVEDYIQHNPGVADGRKALKDGVEQWFVGAPKEKIDIQHIAADGDLVFIHLKSKGADGKLTSVIDIFKLKNNKIVEHWDVIQAVPEKSANNHPMF</sequence>
<dbReference type="Proteomes" id="UP000318669">
    <property type="component" value="Unassembled WGS sequence"/>
</dbReference>
<dbReference type="InterPro" id="IPR009959">
    <property type="entry name" value="Cyclase_SnoaL-like"/>
</dbReference>
<dbReference type="AlphaFoldDB" id="A0A553BK34"/>